<organism evidence="1 2">
    <name type="scientific">Citrus sinensis</name>
    <name type="common">Sweet orange</name>
    <name type="synonym">Citrus aurantium var. sinensis</name>
    <dbReference type="NCBI Taxonomy" id="2711"/>
    <lineage>
        <taxon>Eukaryota</taxon>
        <taxon>Viridiplantae</taxon>
        <taxon>Streptophyta</taxon>
        <taxon>Embryophyta</taxon>
        <taxon>Tracheophyta</taxon>
        <taxon>Spermatophyta</taxon>
        <taxon>Magnoliopsida</taxon>
        <taxon>eudicotyledons</taxon>
        <taxon>Gunneridae</taxon>
        <taxon>Pentapetalae</taxon>
        <taxon>rosids</taxon>
        <taxon>malvids</taxon>
        <taxon>Sapindales</taxon>
        <taxon>Rutaceae</taxon>
        <taxon>Aurantioideae</taxon>
        <taxon>Citrus</taxon>
    </lineage>
</organism>
<evidence type="ECO:0000313" key="2">
    <source>
        <dbReference type="Proteomes" id="UP000027120"/>
    </source>
</evidence>
<reference evidence="1 2" key="1">
    <citation type="submission" date="2014-04" db="EMBL/GenBank/DDBJ databases">
        <authorList>
            <consortium name="International Citrus Genome Consortium"/>
            <person name="Gmitter F."/>
            <person name="Chen C."/>
            <person name="Farmerie W."/>
            <person name="Harkins T."/>
            <person name="Desany B."/>
            <person name="Mohiuddin M."/>
            <person name="Kodira C."/>
            <person name="Borodovsky M."/>
            <person name="Lomsadze A."/>
            <person name="Burns P."/>
            <person name="Jenkins J."/>
            <person name="Prochnik S."/>
            <person name="Shu S."/>
            <person name="Chapman J."/>
            <person name="Pitluck S."/>
            <person name="Schmutz J."/>
            <person name="Rokhsar D."/>
        </authorList>
    </citation>
    <scope>NUCLEOTIDE SEQUENCE</scope>
</reference>
<protein>
    <submittedName>
        <fullName evidence="1">Uncharacterized protein</fullName>
    </submittedName>
</protein>
<dbReference type="Proteomes" id="UP000027120">
    <property type="component" value="Unassembled WGS sequence"/>
</dbReference>
<sequence>MEALVVLMCGGMQWWVENPADLTDHGDALREKSWLRVAISSCFSVVTKIRGCSPVLLDLIFGSYKVDLRDFWVAKALWISVVLAAID</sequence>
<name>A0A067DAA8_CITSI</name>
<dbReference type="AlphaFoldDB" id="A0A067DAA8"/>
<dbReference type="EMBL" id="KK787954">
    <property type="protein sequence ID" value="KDO38500.1"/>
    <property type="molecule type" value="Genomic_DNA"/>
</dbReference>
<gene>
    <name evidence="1" type="ORF">CISIN_1g038301mg</name>
</gene>
<proteinExistence type="predicted"/>
<keyword evidence="2" id="KW-1185">Reference proteome</keyword>
<evidence type="ECO:0000313" key="1">
    <source>
        <dbReference type="EMBL" id="KDO38500.1"/>
    </source>
</evidence>
<accession>A0A067DAA8</accession>